<dbReference type="Gene3D" id="3.60.140.10">
    <property type="entry name" value="CNF1/YfiH-like putative cysteine hydrolases"/>
    <property type="match status" value="1"/>
</dbReference>
<comment type="similarity">
    <text evidence="3 11">Belongs to the purine nucleoside phosphorylase YfiH/LACC1 family.</text>
</comment>
<comment type="catalytic activity">
    <reaction evidence="8">
        <text>adenosine + H2O + H(+) = inosine + NH4(+)</text>
        <dbReference type="Rhea" id="RHEA:24408"/>
        <dbReference type="ChEBI" id="CHEBI:15377"/>
        <dbReference type="ChEBI" id="CHEBI:15378"/>
        <dbReference type="ChEBI" id="CHEBI:16335"/>
        <dbReference type="ChEBI" id="CHEBI:17596"/>
        <dbReference type="ChEBI" id="CHEBI:28938"/>
        <dbReference type="EC" id="3.5.4.4"/>
    </reaction>
    <physiologicalReaction direction="left-to-right" evidence="8">
        <dbReference type="Rhea" id="RHEA:24409"/>
    </physiologicalReaction>
</comment>
<dbReference type="InterPro" id="IPR038371">
    <property type="entry name" value="Cu_polyphenol_OxRdtase_sf"/>
</dbReference>
<evidence type="ECO:0000256" key="5">
    <source>
        <dbReference type="ARBA" id="ARBA00022723"/>
    </source>
</evidence>
<keyword evidence="6" id="KW-0378">Hydrolase</keyword>
<dbReference type="OrthoDB" id="4279at2"/>
<dbReference type="InterPro" id="IPR003730">
    <property type="entry name" value="Cu_polyphenol_OxRdtase"/>
</dbReference>
<dbReference type="GO" id="GO:0017061">
    <property type="term" value="F:S-methyl-5-thioadenosine phosphorylase activity"/>
    <property type="evidence" value="ECO:0007669"/>
    <property type="project" value="UniProtKB-EC"/>
</dbReference>
<dbReference type="Proteomes" id="UP000256329">
    <property type="component" value="Unassembled WGS sequence"/>
</dbReference>
<keyword evidence="7" id="KW-0862">Zinc</keyword>
<evidence type="ECO:0000256" key="9">
    <source>
        <dbReference type="ARBA" id="ARBA00048968"/>
    </source>
</evidence>
<dbReference type="NCBIfam" id="TIGR00726">
    <property type="entry name" value="peptidoglycan editing factor PgeF"/>
    <property type="match status" value="1"/>
</dbReference>
<dbReference type="EMBL" id="QSLN01000004">
    <property type="protein sequence ID" value="RDV83566.1"/>
    <property type="molecule type" value="Genomic_DNA"/>
</dbReference>
<dbReference type="PANTHER" id="PTHR30616">
    <property type="entry name" value="UNCHARACTERIZED PROTEIN YFIH"/>
    <property type="match status" value="1"/>
</dbReference>
<dbReference type="Pfam" id="PF02578">
    <property type="entry name" value="Cu-oxidase_4"/>
    <property type="match status" value="1"/>
</dbReference>
<dbReference type="AlphaFoldDB" id="A0A3D8P634"/>
<proteinExistence type="inferred from homology"/>
<evidence type="ECO:0000256" key="7">
    <source>
        <dbReference type="ARBA" id="ARBA00022833"/>
    </source>
</evidence>
<dbReference type="PANTHER" id="PTHR30616:SF2">
    <property type="entry name" value="PURINE NUCLEOSIDE PHOSPHORYLASE LACC1"/>
    <property type="match status" value="1"/>
</dbReference>
<evidence type="ECO:0000256" key="11">
    <source>
        <dbReference type="RuleBase" id="RU361274"/>
    </source>
</evidence>
<gene>
    <name evidence="12" type="primary">pgeF</name>
    <name evidence="12" type="ORF">DXX99_04515</name>
</gene>
<comment type="catalytic activity">
    <reaction evidence="9">
        <text>adenosine + phosphate = alpha-D-ribose 1-phosphate + adenine</text>
        <dbReference type="Rhea" id="RHEA:27642"/>
        <dbReference type="ChEBI" id="CHEBI:16335"/>
        <dbReference type="ChEBI" id="CHEBI:16708"/>
        <dbReference type="ChEBI" id="CHEBI:43474"/>
        <dbReference type="ChEBI" id="CHEBI:57720"/>
        <dbReference type="EC" id="2.4.2.1"/>
    </reaction>
    <physiologicalReaction direction="left-to-right" evidence="9">
        <dbReference type="Rhea" id="RHEA:27643"/>
    </physiologicalReaction>
</comment>
<comment type="catalytic activity">
    <reaction evidence="10">
        <text>S-methyl-5'-thioadenosine + phosphate = 5-(methylsulfanyl)-alpha-D-ribose 1-phosphate + adenine</text>
        <dbReference type="Rhea" id="RHEA:11852"/>
        <dbReference type="ChEBI" id="CHEBI:16708"/>
        <dbReference type="ChEBI" id="CHEBI:17509"/>
        <dbReference type="ChEBI" id="CHEBI:43474"/>
        <dbReference type="ChEBI" id="CHEBI:58533"/>
        <dbReference type="EC" id="2.4.2.28"/>
    </reaction>
    <physiologicalReaction direction="left-to-right" evidence="10">
        <dbReference type="Rhea" id="RHEA:11853"/>
    </physiologicalReaction>
</comment>
<keyword evidence="4" id="KW-0808">Transferase</keyword>
<dbReference type="CDD" id="cd16833">
    <property type="entry name" value="YfiH"/>
    <property type="match status" value="1"/>
</dbReference>
<keyword evidence="5" id="KW-0479">Metal-binding</keyword>
<dbReference type="InterPro" id="IPR011324">
    <property type="entry name" value="Cytotoxic_necrot_fac-like_cat"/>
</dbReference>
<evidence type="ECO:0000256" key="1">
    <source>
        <dbReference type="ARBA" id="ARBA00000553"/>
    </source>
</evidence>
<accession>A0A3D8P634</accession>
<evidence type="ECO:0000313" key="12">
    <source>
        <dbReference type="EMBL" id="RDV83566.1"/>
    </source>
</evidence>
<name>A0A3D8P634_9THEO</name>
<evidence type="ECO:0000256" key="3">
    <source>
        <dbReference type="ARBA" id="ARBA00007353"/>
    </source>
</evidence>
<evidence type="ECO:0000313" key="13">
    <source>
        <dbReference type="Proteomes" id="UP000256329"/>
    </source>
</evidence>
<dbReference type="SUPFAM" id="SSF64438">
    <property type="entry name" value="CNF1/YfiH-like putative cysteine hydrolases"/>
    <property type="match status" value="1"/>
</dbReference>
<keyword evidence="13" id="KW-1185">Reference proteome</keyword>
<evidence type="ECO:0000256" key="4">
    <source>
        <dbReference type="ARBA" id="ARBA00022679"/>
    </source>
</evidence>
<sequence length="253" mass="27524">MRSYGEIRTVISPKLHFPWLMHAFTTRQGGVSEGPFASLNLGLSTGDDPEKVRRNRERLAQALGFSWEEAAQGEQVHGTKVAVANFPGEVFPATDGLLTVVPGIPLVALFADCVPIFLVDKAKRVAGIVHSGWRGTAQKIVLEALALMQKYFSSSLNDCLVVLGPAIGPCCYLIGEEVAEQFASWKGKVLVREGGGWRLDLREANRQLVLEAGVPQANVEVLPLCTSCHPELFFSHRRDGSKTGRMAGVVMLK</sequence>
<dbReference type="GO" id="GO:0016787">
    <property type="term" value="F:hydrolase activity"/>
    <property type="evidence" value="ECO:0007669"/>
    <property type="project" value="UniProtKB-KW"/>
</dbReference>
<evidence type="ECO:0000256" key="10">
    <source>
        <dbReference type="ARBA" id="ARBA00049893"/>
    </source>
</evidence>
<reference evidence="12 13" key="1">
    <citation type="submission" date="2018-08" db="EMBL/GenBank/DDBJ databases">
        <title>Form III RuBisCO-mediated autotrophy in Thermodesulfobium bacteria.</title>
        <authorList>
            <person name="Toshchakov S.V."/>
            <person name="Kublanov I.V."/>
            <person name="Frolov E."/>
            <person name="Bonch-Osmolovskaya E.A."/>
            <person name="Tourova T.P."/>
            <person name="Chernych N.A."/>
            <person name="Lebedinsky A.V."/>
        </authorList>
    </citation>
    <scope>NUCLEOTIDE SEQUENCE [LARGE SCALE GENOMIC DNA]</scope>
    <source>
        <strain evidence="12 13">SR</strain>
    </source>
</reference>
<comment type="function">
    <text evidence="2">Purine nucleoside enzyme that catalyzes the phosphorolysis of adenosine and inosine nucleosides, yielding D-ribose 1-phosphate and the respective free bases, adenine and hypoxanthine. Also catalyzes the phosphorolysis of S-methyl-5'-thioadenosine into adenine and S-methyl-5-thio-alpha-D-ribose 1-phosphate. Also has adenosine deaminase activity.</text>
</comment>
<evidence type="ECO:0000256" key="6">
    <source>
        <dbReference type="ARBA" id="ARBA00022801"/>
    </source>
</evidence>
<evidence type="ECO:0000256" key="8">
    <source>
        <dbReference type="ARBA" id="ARBA00047989"/>
    </source>
</evidence>
<dbReference type="GO" id="GO:0005507">
    <property type="term" value="F:copper ion binding"/>
    <property type="evidence" value="ECO:0007669"/>
    <property type="project" value="TreeGrafter"/>
</dbReference>
<comment type="catalytic activity">
    <reaction evidence="1">
        <text>inosine + phosphate = alpha-D-ribose 1-phosphate + hypoxanthine</text>
        <dbReference type="Rhea" id="RHEA:27646"/>
        <dbReference type="ChEBI" id="CHEBI:17368"/>
        <dbReference type="ChEBI" id="CHEBI:17596"/>
        <dbReference type="ChEBI" id="CHEBI:43474"/>
        <dbReference type="ChEBI" id="CHEBI:57720"/>
        <dbReference type="EC" id="2.4.2.1"/>
    </reaction>
    <physiologicalReaction direction="left-to-right" evidence="1">
        <dbReference type="Rhea" id="RHEA:27647"/>
    </physiologicalReaction>
</comment>
<evidence type="ECO:0000256" key="2">
    <source>
        <dbReference type="ARBA" id="ARBA00003215"/>
    </source>
</evidence>
<protein>
    <recommendedName>
        <fullName evidence="11">Purine nucleoside phosphorylase</fullName>
    </recommendedName>
</protein>
<organism evidence="12 13">
    <name type="scientific">Ammonifex thiophilus</name>
    <dbReference type="NCBI Taxonomy" id="444093"/>
    <lineage>
        <taxon>Bacteria</taxon>
        <taxon>Bacillati</taxon>
        <taxon>Bacillota</taxon>
        <taxon>Clostridia</taxon>
        <taxon>Thermoanaerobacterales</taxon>
        <taxon>Thermoanaerobacteraceae</taxon>
        <taxon>Ammonifex</taxon>
    </lineage>
</organism>
<comment type="caution">
    <text evidence="12">The sequence shown here is derived from an EMBL/GenBank/DDBJ whole genome shotgun (WGS) entry which is preliminary data.</text>
</comment>